<dbReference type="EMBL" id="JAIWYP010000003">
    <property type="protein sequence ID" value="KAH3844257.1"/>
    <property type="molecule type" value="Genomic_DNA"/>
</dbReference>
<dbReference type="Proteomes" id="UP000828390">
    <property type="component" value="Unassembled WGS sequence"/>
</dbReference>
<reference evidence="1" key="2">
    <citation type="submission" date="2020-11" db="EMBL/GenBank/DDBJ databases">
        <authorList>
            <person name="McCartney M.A."/>
            <person name="Auch B."/>
            <person name="Kono T."/>
            <person name="Mallez S."/>
            <person name="Becker A."/>
            <person name="Gohl D.M."/>
            <person name="Silverstein K.A.T."/>
            <person name="Koren S."/>
            <person name="Bechman K.B."/>
            <person name="Herman A."/>
            <person name="Abrahante J.E."/>
            <person name="Garbe J."/>
        </authorList>
    </citation>
    <scope>NUCLEOTIDE SEQUENCE</scope>
    <source>
        <strain evidence="1">Duluth1</strain>
        <tissue evidence="1">Whole animal</tissue>
    </source>
</reference>
<accession>A0A9D4KS08</accession>
<evidence type="ECO:0000313" key="1">
    <source>
        <dbReference type="EMBL" id="KAH3844257.1"/>
    </source>
</evidence>
<evidence type="ECO:0000313" key="2">
    <source>
        <dbReference type="Proteomes" id="UP000828390"/>
    </source>
</evidence>
<reference evidence="1" key="1">
    <citation type="journal article" date="2019" name="bioRxiv">
        <title>The Genome of the Zebra Mussel, Dreissena polymorpha: A Resource for Invasive Species Research.</title>
        <authorList>
            <person name="McCartney M.A."/>
            <person name="Auch B."/>
            <person name="Kono T."/>
            <person name="Mallez S."/>
            <person name="Zhang Y."/>
            <person name="Obille A."/>
            <person name="Becker A."/>
            <person name="Abrahante J.E."/>
            <person name="Garbe J."/>
            <person name="Badalamenti J.P."/>
            <person name="Herman A."/>
            <person name="Mangelson H."/>
            <person name="Liachko I."/>
            <person name="Sullivan S."/>
            <person name="Sone E.D."/>
            <person name="Koren S."/>
            <person name="Silverstein K.A.T."/>
            <person name="Beckman K.B."/>
            <person name="Gohl D.M."/>
        </authorList>
    </citation>
    <scope>NUCLEOTIDE SEQUENCE</scope>
    <source>
        <strain evidence="1">Duluth1</strain>
        <tissue evidence="1">Whole animal</tissue>
    </source>
</reference>
<organism evidence="1 2">
    <name type="scientific">Dreissena polymorpha</name>
    <name type="common">Zebra mussel</name>
    <name type="synonym">Mytilus polymorpha</name>
    <dbReference type="NCBI Taxonomy" id="45954"/>
    <lineage>
        <taxon>Eukaryota</taxon>
        <taxon>Metazoa</taxon>
        <taxon>Spiralia</taxon>
        <taxon>Lophotrochozoa</taxon>
        <taxon>Mollusca</taxon>
        <taxon>Bivalvia</taxon>
        <taxon>Autobranchia</taxon>
        <taxon>Heteroconchia</taxon>
        <taxon>Euheterodonta</taxon>
        <taxon>Imparidentia</taxon>
        <taxon>Neoheterodontei</taxon>
        <taxon>Myida</taxon>
        <taxon>Dreissenoidea</taxon>
        <taxon>Dreissenidae</taxon>
        <taxon>Dreissena</taxon>
    </lineage>
</organism>
<keyword evidence="2" id="KW-1185">Reference proteome</keyword>
<name>A0A9D4KS08_DREPO</name>
<comment type="caution">
    <text evidence="1">The sequence shown here is derived from an EMBL/GenBank/DDBJ whole genome shotgun (WGS) entry which is preliminary data.</text>
</comment>
<sequence>MAQTLDQYMLRDDDGQTDRRTRFDCDKCFNKFLENWPTNVEINSITRFHYSQGFQRSVTIFELGPEIIKTNVLTKFHVDWTTKNVTSRVLTMKTELPSGGHIFQGTRTILELGKTIIRTNVRSKFEDWTINLTSTRLFRKTAQCSGGHVFQQTEDIFKQSFLLTSLSHFCNNLVV</sequence>
<proteinExistence type="predicted"/>
<gene>
    <name evidence="1" type="ORF">DPMN_086513</name>
</gene>
<protein>
    <submittedName>
        <fullName evidence="1">Uncharacterized protein</fullName>
    </submittedName>
</protein>
<dbReference type="AlphaFoldDB" id="A0A9D4KS08"/>